<dbReference type="Pfam" id="PF02373">
    <property type="entry name" value="JmjC"/>
    <property type="match status" value="1"/>
</dbReference>
<dbReference type="Gene3D" id="2.60.120.650">
    <property type="entry name" value="Cupin"/>
    <property type="match status" value="1"/>
</dbReference>
<feature type="domain" description="ARID" evidence="18">
    <location>
        <begin position="80"/>
        <end position="170"/>
    </location>
</feature>
<keyword evidence="22" id="KW-1185">Reference proteome</keyword>
<feature type="domain" description="JmjC" evidence="20">
    <location>
        <begin position="401"/>
        <end position="567"/>
    </location>
</feature>
<dbReference type="PROSITE" id="PS51011">
    <property type="entry name" value="ARID"/>
    <property type="match status" value="1"/>
</dbReference>
<dbReference type="GO" id="GO:0003677">
    <property type="term" value="F:DNA binding"/>
    <property type="evidence" value="ECO:0007669"/>
    <property type="project" value="InterPro"/>
</dbReference>
<dbReference type="InterPro" id="IPR011011">
    <property type="entry name" value="Znf_FYVE_PHD"/>
</dbReference>
<evidence type="ECO:0000256" key="9">
    <source>
        <dbReference type="ARBA" id="ARBA00022853"/>
    </source>
</evidence>
<comment type="similarity">
    <text evidence="3">Belongs to the JARID1 histone demethylase family.</text>
</comment>
<dbReference type="InterPro" id="IPR004198">
    <property type="entry name" value="Znf_C5HC2"/>
</dbReference>
<evidence type="ECO:0000256" key="15">
    <source>
        <dbReference type="PROSITE-ProRule" id="PRU00146"/>
    </source>
</evidence>
<dbReference type="InterPro" id="IPR047981">
    <property type="entry name" value="KDM5B_ARID"/>
</dbReference>
<dbReference type="SUPFAM" id="SSF51197">
    <property type="entry name" value="Clavaminate synthase-like"/>
    <property type="match status" value="1"/>
</dbReference>
<feature type="compositionally biased region" description="Polar residues" evidence="16">
    <location>
        <begin position="1223"/>
        <end position="1235"/>
    </location>
</feature>
<reference evidence="21" key="2">
    <citation type="submission" date="2025-08" db="UniProtKB">
        <authorList>
            <consortium name="Ensembl"/>
        </authorList>
    </citation>
    <scope>IDENTIFICATION</scope>
</reference>
<dbReference type="PROSITE" id="PS51183">
    <property type="entry name" value="JMJN"/>
    <property type="match status" value="1"/>
</dbReference>
<dbReference type="GO" id="GO:0008270">
    <property type="term" value="F:zinc ion binding"/>
    <property type="evidence" value="ECO:0007669"/>
    <property type="project" value="UniProtKB-KW"/>
</dbReference>
<evidence type="ECO:0000256" key="8">
    <source>
        <dbReference type="ARBA" id="ARBA00022833"/>
    </source>
</evidence>
<dbReference type="FunFam" id="2.60.120.650:FF:000035">
    <property type="entry name" value="PHD transcription factor Rum1"/>
    <property type="match status" value="1"/>
</dbReference>
<evidence type="ECO:0000259" key="19">
    <source>
        <dbReference type="PROSITE" id="PS51183"/>
    </source>
</evidence>
<dbReference type="InterPro" id="IPR047978">
    <property type="entry name" value="KDM5B_PHD1"/>
</dbReference>
<evidence type="ECO:0000259" key="17">
    <source>
        <dbReference type="PROSITE" id="PS50016"/>
    </source>
</evidence>
<dbReference type="AlphaFoldDB" id="A0AAQ4NRS9"/>
<evidence type="ECO:0000259" key="20">
    <source>
        <dbReference type="PROSITE" id="PS51184"/>
    </source>
</evidence>
<keyword evidence="8" id="KW-0862">Zinc</keyword>
<evidence type="ECO:0000256" key="6">
    <source>
        <dbReference type="ARBA" id="ARBA00022737"/>
    </source>
</evidence>
<dbReference type="FunFam" id="1.10.150.60:FF:000001">
    <property type="entry name" value="Putative lysine-specific demethylase 5b"/>
    <property type="match status" value="1"/>
</dbReference>
<dbReference type="Pfam" id="PF02928">
    <property type="entry name" value="zf-C5HC2"/>
    <property type="match status" value="1"/>
</dbReference>
<evidence type="ECO:0000256" key="11">
    <source>
        <dbReference type="ARBA" id="ARBA00023002"/>
    </source>
</evidence>
<evidence type="ECO:0000256" key="13">
    <source>
        <dbReference type="ARBA" id="ARBA00023242"/>
    </source>
</evidence>
<dbReference type="GO" id="GO:0000785">
    <property type="term" value="C:chromatin"/>
    <property type="evidence" value="ECO:0007669"/>
    <property type="project" value="TreeGrafter"/>
</dbReference>
<dbReference type="SMART" id="SM00501">
    <property type="entry name" value="BRIGHT"/>
    <property type="match status" value="1"/>
</dbReference>
<keyword evidence="12" id="KW-0408">Iron</keyword>
<reference evidence="21 22" key="1">
    <citation type="journal article" date="2021" name="G3 (Bethesda)">
        <title>Improved contiguity of the threespine stickleback genome using long-read sequencing.</title>
        <authorList>
            <person name="Nath S."/>
            <person name="Shaw D.E."/>
            <person name="White M.A."/>
        </authorList>
    </citation>
    <scope>NUCLEOTIDE SEQUENCE [LARGE SCALE GENOMIC DNA]</scope>
    <source>
        <strain evidence="21 22">Lake Benthic</strain>
    </source>
</reference>
<dbReference type="InterPro" id="IPR001965">
    <property type="entry name" value="Znf_PHD"/>
</dbReference>
<keyword evidence="10" id="KW-0223">Dioxygenase</keyword>
<dbReference type="SMART" id="SM01014">
    <property type="entry name" value="ARID"/>
    <property type="match status" value="1"/>
</dbReference>
<evidence type="ECO:0000313" key="21">
    <source>
        <dbReference type="Ensembl" id="ENSGACP00000029370.1"/>
    </source>
</evidence>
<dbReference type="InterPro" id="IPR013083">
    <property type="entry name" value="Znf_RING/FYVE/PHD"/>
</dbReference>
<dbReference type="InterPro" id="IPR013637">
    <property type="entry name" value="Lys_sp_deMease-like_dom"/>
</dbReference>
<keyword evidence="11" id="KW-0560">Oxidoreductase</keyword>
<dbReference type="InterPro" id="IPR003349">
    <property type="entry name" value="JmjN"/>
</dbReference>
<dbReference type="Pfam" id="PF21323">
    <property type="entry name" value="KDM5_C-hel"/>
    <property type="match status" value="1"/>
</dbReference>
<dbReference type="SUPFAM" id="SSF46774">
    <property type="entry name" value="ARID-like"/>
    <property type="match status" value="1"/>
</dbReference>
<dbReference type="Proteomes" id="UP000007635">
    <property type="component" value="Chromosome XVII"/>
</dbReference>
<dbReference type="EC" id="1.14.11.67" evidence="4"/>
<sequence length="1257" mass="143595">MTNPQLNEFIPPPECPVFEPSWEEFADPFAYINKIRPIAEKTGICKVRPPPEWQPPFACDVDRLKFTPRIQRLNELEAQTRVKLNFLDQIAKFWEFQGCTLKIPHVERKILDLYQLNKLVNEEGGFDAVCRERRWTRISVKMGFAPGKAIGSHLRAHYERILFPYNLFQTGGNQPVCYPFDSLNVYKEYTPHDLPQRQSVQPQETCSIARRAKRMRSEVSEMGAGQGHVRETPITLEFLSQSLNKGSASFCPLQIDQYMCLVCGKGTAEDRLLLCDGCDDSYHIFCLIPPLHDVPKGDWRCPKCLAQECGKPPVAFGFEQASRSYTLQAFGDMADSFKSDYFNMPVHMVPTELVEKEFWRLVSTIEDDVTVEYGADIASKEFGSGFPLSNSHFEVPPEDEHYLSSGWNLNNMPVLDSSVLTHITADICGMKLPWLYVGMCFSSFCWHIEDHWSYSINYLHWGEPKTWYGAPAYAAEHLESVMKNLAPELFESQQDLLHQLVTIMNPNTLMNNGVPIYRTNQCAGEFVITFPRAYHSGFNQGFNFAEAVNFCTMDWMPIGRKCVAHYRELSRYCVFSHDEMVCNMADKADTMDVDLASAVQKEMTDMVQEEEQLREKINKLGIVQSRQVDYEVLPDEERQCCKCRTTCYLSGITCACSPGKMVCLYHTGDLCSCPHSNLTLHYKFTLEELYPMMESVKLRAESYKEWLCSVQDILENKGDKKRKKKPSMLTLFLTRFQLFKSDLNIMCAMDFILECSHIFISKCMLNVTPPPPPQDLLTRVDHFQERNERLLSDESPSPLELQDLLDESLGLDVELPQLPLLRERLEQARWLEAVQQASSRPESLCLDTMRRLIDQGVGLVPHSSVERAMARLQELLTVSEQWEERVLGLMEARPNHNLETLDAALQEVENIPAYLPNCLQLKDVFTKAKKWLHDAEALQLGGRIPVLDSLSELLLRAEGIPVMLEPLSRLEVLVSDVQTWKESAAKTFLLKNSPFSLLEVLCPRCDVGTGHTRLKSKKGKEASQINKKSATKVESLCDMATLADVRQREMDLLLTLRASNESRLVPAENCCALSVCICQKAPSGAMMQCELCREVFHCDCVTTTADLEYGQAWLCPLCQRSRKPPLDKVLPLLASLQRIRVRLPEGDALRFLIERTVRWQHRVQQACTEGMLKKVSKMVSLAPDLEELLVEGFLLQVTLPETEQLYKYLLYKLAPRLSHSAPCESNTEQDQQPQRGSPHHNKVVRNVCYDLYNHTYS</sequence>
<evidence type="ECO:0000259" key="18">
    <source>
        <dbReference type="PROSITE" id="PS51011"/>
    </source>
</evidence>
<comment type="subcellular location">
    <subcellularLocation>
        <location evidence="2">Nucleus</location>
    </subcellularLocation>
</comment>
<dbReference type="PROSITE" id="PS51184">
    <property type="entry name" value="JMJC"/>
    <property type="match status" value="1"/>
</dbReference>
<dbReference type="Ensembl" id="ENSGACT00000052742.1">
    <property type="protein sequence ID" value="ENSGACP00000029370.1"/>
    <property type="gene ID" value="ENSGACG00000000508.2"/>
</dbReference>
<comment type="cofactor">
    <cofactor evidence="1">
        <name>Fe(2+)</name>
        <dbReference type="ChEBI" id="CHEBI:29033"/>
    </cofactor>
</comment>
<dbReference type="PROSITE" id="PS01359">
    <property type="entry name" value="ZF_PHD_1"/>
    <property type="match status" value="2"/>
</dbReference>
<proteinExistence type="inferred from homology"/>
<keyword evidence="9" id="KW-0156">Chromatin regulator</keyword>
<dbReference type="GO" id="GO:0006355">
    <property type="term" value="P:regulation of DNA-templated transcription"/>
    <property type="evidence" value="ECO:0007669"/>
    <property type="project" value="TreeGrafter"/>
</dbReference>
<protein>
    <recommendedName>
        <fullName evidence="4">[histone H3]-trimethyl-L-lysine(4) demethylase</fullName>
        <ecNumber evidence="4">1.14.11.67</ecNumber>
    </recommendedName>
</protein>
<evidence type="ECO:0000256" key="16">
    <source>
        <dbReference type="SAM" id="MobiDB-lite"/>
    </source>
</evidence>
<dbReference type="PANTHER" id="PTHR10694">
    <property type="entry name" value="LYSINE-SPECIFIC DEMETHYLASE"/>
    <property type="match status" value="1"/>
</dbReference>
<keyword evidence="5" id="KW-0479">Metal-binding</keyword>
<dbReference type="InterPro" id="IPR019786">
    <property type="entry name" value="Zinc_finger_PHD-type_CS"/>
</dbReference>
<dbReference type="InterPro" id="IPR036431">
    <property type="entry name" value="ARID_dom_sf"/>
</dbReference>
<evidence type="ECO:0000256" key="3">
    <source>
        <dbReference type="ARBA" id="ARBA00006801"/>
    </source>
</evidence>
<dbReference type="GO" id="GO:0005654">
    <property type="term" value="C:nucleoplasm"/>
    <property type="evidence" value="ECO:0007669"/>
    <property type="project" value="UniProtKB-ARBA"/>
</dbReference>
<dbReference type="PROSITE" id="PS50016">
    <property type="entry name" value="ZF_PHD_2"/>
    <property type="match status" value="2"/>
</dbReference>
<dbReference type="SMART" id="SM00249">
    <property type="entry name" value="PHD"/>
    <property type="match status" value="2"/>
</dbReference>
<reference evidence="21" key="3">
    <citation type="submission" date="2025-09" db="UniProtKB">
        <authorList>
            <consortium name="Ensembl"/>
        </authorList>
    </citation>
    <scope>IDENTIFICATION</scope>
</reference>
<keyword evidence="6" id="KW-0677">Repeat</keyword>
<dbReference type="PANTHER" id="PTHR10694:SF136">
    <property type="entry name" value="[HISTONE H3]-TRIMETHYL-L-LYSINE(4) DEMETHYLASE"/>
    <property type="match status" value="1"/>
</dbReference>
<dbReference type="CDD" id="cd15603">
    <property type="entry name" value="PHD1_KDM5B"/>
    <property type="match status" value="1"/>
</dbReference>
<evidence type="ECO:0000313" key="22">
    <source>
        <dbReference type="Proteomes" id="UP000007635"/>
    </source>
</evidence>
<evidence type="ECO:0000256" key="7">
    <source>
        <dbReference type="ARBA" id="ARBA00022771"/>
    </source>
</evidence>
<accession>A0AAQ4NRS9</accession>
<dbReference type="InterPro" id="IPR003347">
    <property type="entry name" value="JmjC_dom"/>
</dbReference>
<evidence type="ECO:0000256" key="2">
    <source>
        <dbReference type="ARBA" id="ARBA00004123"/>
    </source>
</evidence>
<comment type="catalytic activity">
    <reaction evidence="14">
        <text>N(6),N(6),N(6)-trimethyl-L-lysyl(4)-[histone H3] + 3 2-oxoglutarate + 3 O2 = L-lysyl(4)-[histone H3] + 3 formaldehyde + 3 succinate + 3 CO2</text>
        <dbReference type="Rhea" id="RHEA:60208"/>
        <dbReference type="Rhea" id="RHEA-COMP:15537"/>
        <dbReference type="Rhea" id="RHEA-COMP:15547"/>
        <dbReference type="ChEBI" id="CHEBI:15379"/>
        <dbReference type="ChEBI" id="CHEBI:16526"/>
        <dbReference type="ChEBI" id="CHEBI:16810"/>
        <dbReference type="ChEBI" id="CHEBI:16842"/>
        <dbReference type="ChEBI" id="CHEBI:29969"/>
        <dbReference type="ChEBI" id="CHEBI:30031"/>
        <dbReference type="ChEBI" id="CHEBI:61961"/>
        <dbReference type="EC" id="1.14.11.67"/>
    </reaction>
</comment>
<dbReference type="InterPro" id="IPR001606">
    <property type="entry name" value="ARID_dom"/>
</dbReference>
<dbReference type="SUPFAM" id="SSF57903">
    <property type="entry name" value="FYVE/PHD zinc finger"/>
    <property type="match status" value="2"/>
</dbReference>
<dbReference type="GO" id="GO:0034647">
    <property type="term" value="F:histone H3K4me/H3K4me2/H3K4me3 demethylase activity"/>
    <property type="evidence" value="ECO:0007669"/>
    <property type="project" value="UniProtKB-EC"/>
</dbReference>
<name>A0AAQ4NRS9_GASAC</name>
<feature type="region of interest" description="Disordered" evidence="16">
    <location>
        <begin position="1221"/>
        <end position="1240"/>
    </location>
</feature>
<feature type="domain" description="JmjN" evidence="19">
    <location>
        <begin position="15"/>
        <end position="56"/>
    </location>
</feature>
<dbReference type="Gene3D" id="3.30.40.10">
    <property type="entry name" value="Zinc/RING finger domain, C3HC4 (zinc finger)"/>
    <property type="match status" value="1"/>
</dbReference>
<dbReference type="InterPro" id="IPR048615">
    <property type="entry name" value="KDM5_C-hel"/>
</dbReference>
<dbReference type="InterPro" id="IPR019787">
    <property type="entry name" value="Znf_PHD-finger"/>
</dbReference>
<dbReference type="Pfam" id="PF00628">
    <property type="entry name" value="PHD"/>
    <property type="match status" value="1"/>
</dbReference>
<keyword evidence="13" id="KW-0539">Nucleus</keyword>
<dbReference type="SMART" id="SM00545">
    <property type="entry name" value="JmjN"/>
    <property type="match status" value="1"/>
</dbReference>
<dbReference type="SMART" id="SM00558">
    <property type="entry name" value="JmjC"/>
    <property type="match status" value="1"/>
</dbReference>
<dbReference type="Pfam" id="PF08429">
    <property type="entry name" value="PLU-1"/>
    <property type="match status" value="1"/>
</dbReference>
<feature type="domain" description="PHD-type" evidence="17">
    <location>
        <begin position="257"/>
        <end position="307"/>
    </location>
</feature>
<dbReference type="Pfam" id="PF01388">
    <property type="entry name" value="ARID"/>
    <property type="match status" value="1"/>
</dbReference>
<evidence type="ECO:0000256" key="5">
    <source>
        <dbReference type="ARBA" id="ARBA00022723"/>
    </source>
</evidence>
<evidence type="ECO:0000256" key="12">
    <source>
        <dbReference type="ARBA" id="ARBA00023004"/>
    </source>
</evidence>
<evidence type="ECO:0000256" key="10">
    <source>
        <dbReference type="ARBA" id="ARBA00022964"/>
    </source>
</evidence>
<keyword evidence="7 15" id="KW-0863">Zinc-finger</keyword>
<organism evidence="21 22">
    <name type="scientific">Gasterosteus aculeatus aculeatus</name>
    <name type="common">three-spined stickleback</name>
    <dbReference type="NCBI Taxonomy" id="481459"/>
    <lineage>
        <taxon>Eukaryota</taxon>
        <taxon>Metazoa</taxon>
        <taxon>Chordata</taxon>
        <taxon>Craniata</taxon>
        <taxon>Vertebrata</taxon>
        <taxon>Euteleostomi</taxon>
        <taxon>Actinopterygii</taxon>
        <taxon>Neopterygii</taxon>
        <taxon>Teleostei</taxon>
        <taxon>Neoteleostei</taxon>
        <taxon>Acanthomorphata</taxon>
        <taxon>Eupercaria</taxon>
        <taxon>Perciformes</taxon>
        <taxon>Cottioidei</taxon>
        <taxon>Gasterosteales</taxon>
        <taxon>Gasterosteidae</taxon>
        <taxon>Gasterosteus</taxon>
    </lineage>
</organism>
<evidence type="ECO:0000256" key="14">
    <source>
        <dbReference type="ARBA" id="ARBA00048734"/>
    </source>
</evidence>
<dbReference type="GeneTree" id="ENSGT00940000157076"/>
<evidence type="ECO:0000256" key="4">
    <source>
        <dbReference type="ARBA" id="ARBA00012902"/>
    </source>
</evidence>
<dbReference type="CDD" id="cd16874">
    <property type="entry name" value="ARID_KDM5B"/>
    <property type="match status" value="1"/>
</dbReference>
<dbReference type="FunFam" id="2.60.120.650:FF:000001">
    <property type="entry name" value="Putative lysine-specific demethylase 5b"/>
    <property type="match status" value="1"/>
</dbReference>
<feature type="domain" description="PHD-type" evidence="17">
    <location>
        <begin position="1073"/>
        <end position="1121"/>
    </location>
</feature>
<dbReference type="Pfam" id="PF02375">
    <property type="entry name" value="JmjN"/>
    <property type="match status" value="1"/>
</dbReference>
<evidence type="ECO:0000256" key="1">
    <source>
        <dbReference type="ARBA" id="ARBA00001954"/>
    </source>
</evidence>
<dbReference type="Gene3D" id="1.10.150.60">
    <property type="entry name" value="ARID DNA-binding domain"/>
    <property type="match status" value="1"/>
</dbReference>